<dbReference type="Proteomes" id="UP000298663">
    <property type="component" value="Unassembled WGS sequence"/>
</dbReference>
<dbReference type="AlphaFoldDB" id="A0A4U5NTQ3"/>
<name>A0A4U5NTQ3_STECR</name>
<gene>
    <name evidence="1" type="ORF">L596_011223</name>
</gene>
<proteinExistence type="predicted"/>
<reference evidence="1 2" key="1">
    <citation type="journal article" date="2015" name="Genome Biol.">
        <title>Comparative genomics of Steinernema reveals deeply conserved gene regulatory networks.</title>
        <authorList>
            <person name="Dillman A.R."/>
            <person name="Macchietto M."/>
            <person name="Porter C.F."/>
            <person name="Rogers A."/>
            <person name="Williams B."/>
            <person name="Antoshechkin I."/>
            <person name="Lee M.M."/>
            <person name="Goodwin Z."/>
            <person name="Lu X."/>
            <person name="Lewis E.E."/>
            <person name="Goodrich-Blair H."/>
            <person name="Stock S.P."/>
            <person name="Adams B.J."/>
            <person name="Sternberg P.W."/>
            <person name="Mortazavi A."/>
        </authorList>
    </citation>
    <scope>NUCLEOTIDE SEQUENCE [LARGE SCALE GENOMIC DNA]</scope>
    <source>
        <strain evidence="1 2">ALL</strain>
    </source>
</reference>
<evidence type="ECO:0000313" key="1">
    <source>
        <dbReference type="EMBL" id="TKR86682.1"/>
    </source>
</evidence>
<reference evidence="1 2" key="2">
    <citation type="journal article" date="2019" name="G3 (Bethesda)">
        <title>Hybrid Assembly of the Genome of the Entomopathogenic Nematode Steinernema carpocapsae Identifies the X-Chromosome.</title>
        <authorList>
            <person name="Serra L."/>
            <person name="Macchietto M."/>
            <person name="Macias-Munoz A."/>
            <person name="McGill C.J."/>
            <person name="Rodriguez I.M."/>
            <person name="Rodriguez B."/>
            <person name="Murad R."/>
            <person name="Mortazavi A."/>
        </authorList>
    </citation>
    <scope>NUCLEOTIDE SEQUENCE [LARGE SCALE GENOMIC DNA]</scope>
    <source>
        <strain evidence="1 2">ALL</strain>
    </source>
</reference>
<keyword evidence="2" id="KW-1185">Reference proteome</keyword>
<evidence type="ECO:0000313" key="2">
    <source>
        <dbReference type="Proteomes" id="UP000298663"/>
    </source>
</evidence>
<comment type="caution">
    <text evidence="1">The sequence shown here is derived from an EMBL/GenBank/DDBJ whole genome shotgun (WGS) entry which is preliminary data.</text>
</comment>
<organism evidence="1 2">
    <name type="scientific">Steinernema carpocapsae</name>
    <name type="common">Entomopathogenic nematode</name>
    <dbReference type="NCBI Taxonomy" id="34508"/>
    <lineage>
        <taxon>Eukaryota</taxon>
        <taxon>Metazoa</taxon>
        <taxon>Ecdysozoa</taxon>
        <taxon>Nematoda</taxon>
        <taxon>Chromadorea</taxon>
        <taxon>Rhabditida</taxon>
        <taxon>Tylenchina</taxon>
        <taxon>Panagrolaimomorpha</taxon>
        <taxon>Strongyloidoidea</taxon>
        <taxon>Steinernematidae</taxon>
        <taxon>Steinernema</taxon>
    </lineage>
</organism>
<protein>
    <submittedName>
        <fullName evidence="1">Uncharacterized protein</fullName>
    </submittedName>
</protein>
<accession>A0A4U5NTQ3</accession>
<dbReference type="EMBL" id="AZBU02000003">
    <property type="protein sequence ID" value="TKR86682.1"/>
    <property type="molecule type" value="Genomic_DNA"/>
</dbReference>
<sequence length="76" mass="8873">MLVQRVSWFANQKYALWRRNPTKRVRRSAEGERGASSGVDRLKDRVNDMTSLVVDMKQQITDSEGCRAKKWTICAW</sequence>